<dbReference type="InParanoid" id="A0A804JQA6"/>
<dbReference type="InterPro" id="IPR036412">
    <property type="entry name" value="HAD-like_sf"/>
</dbReference>
<dbReference type="PANTHER" id="PTHR43198:SF2">
    <property type="entry name" value="SI:CH1073-67J19.1-RELATED"/>
    <property type="match status" value="1"/>
</dbReference>
<dbReference type="FunCoup" id="A0A804JQA6">
    <property type="interactions" value="2451"/>
</dbReference>
<dbReference type="SMR" id="A0A804JQA6"/>
<dbReference type="InterPro" id="IPR050967">
    <property type="entry name" value="Thiamine_Salvage_TenA"/>
</dbReference>
<name>A0A804JQA6_MUSAM</name>
<gene>
    <name evidence="2" type="ORF">GSMUA_184840.1</name>
</gene>
<dbReference type="EMBL" id="HG996471">
    <property type="protein sequence ID" value="CAG1848689.1"/>
    <property type="molecule type" value="Genomic_DNA"/>
</dbReference>
<dbReference type="SUPFAM" id="SSF56784">
    <property type="entry name" value="HAD-like"/>
    <property type="match status" value="1"/>
</dbReference>
<evidence type="ECO:0000313" key="4">
    <source>
        <dbReference type="Proteomes" id="UP000012960"/>
    </source>
</evidence>
<dbReference type="AlphaFoldDB" id="A0A804JQA6"/>
<organism evidence="3 4">
    <name type="scientific">Musa acuminata subsp. malaccensis</name>
    <name type="common">Wild banana</name>
    <name type="synonym">Musa malaccensis</name>
    <dbReference type="NCBI Taxonomy" id="214687"/>
    <lineage>
        <taxon>Eukaryota</taxon>
        <taxon>Viridiplantae</taxon>
        <taxon>Streptophyta</taxon>
        <taxon>Embryophyta</taxon>
        <taxon>Tracheophyta</taxon>
        <taxon>Spermatophyta</taxon>
        <taxon>Magnoliopsida</taxon>
        <taxon>Liliopsida</taxon>
        <taxon>Zingiberales</taxon>
        <taxon>Musaceae</taxon>
        <taxon>Musa</taxon>
    </lineage>
</organism>
<dbReference type="InterPro" id="IPR016084">
    <property type="entry name" value="Haem_Oase-like_multi-hlx"/>
</dbReference>
<dbReference type="SUPFAM" id="SSF48613">
    <property type="entry name" value="Heme oxygenase-like"/>
    <property type="match status" value="1"/>
</dbReference>
<dbReference type="Gramene" id="Ma06_t38720.2">
    <property type="protein sequence ID" value="Ma06_p38720.2"/>
    <property type="gene ID" value="Ma06_g38720"/>
</dbReference>
<dbReference type="GO" id="GO:0005829">
    <property type="term" value="C:cytosol"/>
    <property type="evidence" value="ECO:0000318"/>
    <property type="project" value="GO_Central"/>
</dbReference>
<keyword evidence="4" id="KW-1185">Reference proteome</keyword>
<reference evidence="2" key="1">
    <citation type="submission" date="2021-03" db="EMBL/GenBank/DDBJ databases">
        <authorList>
            <consortium name="Genoscope - CEA"/>
            <person name="William W."/>
        </authorList>
    </citation>
    <scope>NUCLEOTIDE SEQUENCE</scope>
    <source>
        <strain evidence="2">Doubled-haploid Pahang</strain>
    </source>
</reference>
<dbReference type="Pfam" id="PF03070">
    <property type="entry name" value="TENA_THI-4"/>
    <property type="match status" value="2"/>
</dbReference>
<dbReference type="OrthoDB" id="10028886at2759"/>
<dbReference type="InterPro" id="IPR004305">
    <property type="entry name" value="Thiaminase-2/PQQC"/>
</dbReference>
<accession>A0A804JQA6</accession>
<sequence length="580" mass="64199">MRRCVADRSPSSAGVTMAVLATAATAGEGSAARRFWISSIEEAIFASYSPFVVCLASGKLDMETFRNYIAQDVHFLKAFAQAYEMAEECADDDDAKAAISELRKAALHKLKIHDSVAQEWGIDTTKEIIPNPAILKYTEFLLAIASGKIEGGKGPGRIDTPFEKTKIAAYTVGAMTPCMRLDAFLGKELQLHLQYEGNGYPYKKWIETYSSASFEASAAQMEELLDKLCVSLTGKELEIIEKLYHQAMKLEIEFFNAQPIVQPVVVPFKKLHDASNNLVIFSDFDLTCTVLDSSAILAEIAILTASKAVQSGTDNLSALRSPSDVRDSWSAFSKQYTEEFEKCIESLLPSKQAETFDYESLCKNYEQLSYFEKQANSRVIESGLLKGINLEDIRRTGERLVLQDGCKEFFQKAIKMKGKLNAGFHILSYCWCADLIRSVFGSVGSPNDLSIHSNEFNYEGSVSTGEIVRAMESPLDKVKTFRSILADVGREKEHMSVYIGDSVGDMLCLLEADVGIVMGSSLSLRRVGEQHGVSFVPLYPGLIKKQREVLREDSRVWKGLSGVLYTASSWTEIHAFVLGA</sequence>
<proteinExistence type="predicted"/>
<dbReference type="KEGG" id="mus:103989930"/>
<reference evidence="3" key="2">
    <citation type="submission" date="2021-05" db="UniProtKB">
        <authorList>
            <consortium name="EnsemblPlants"/>
        </authorList>
    </citation>
    <scope>IDENTIFICATION</scope>
    <source>
        <strain evidence="3">subsp. malaccensis</strain>
    </source>
</reference>
<evidence type="ECO:0000313" key="3">
    <source>
        <dbReference type="EnsemblPlants" id="Ma06_p38720.2"/>
    </source>
</evidence>
<dbReference type="PANTHER" id="PTHR43198">
    <property type="entry name" value="BIFUNCTIONAL TH2 PROTEIN"/>
    <property type="match status" value="1"/>
</dbReference>
<protein>
    <submittedName>
        <fullName evidence="2">(wild Malaysian banana) hypothetical protein</fullName>
    </submittedName>
</protein>
<evidence type="ECO:0000259" key="1">
    <source>
        <dbReference type="Pfam" id="PF03070"/>
    </source>
</evidence>
<evidence type="ECO:0000313" key="2">
    <source>
        <dbReference type="EMBL" id="CAG1848689.1"/>
    </source>
</evidence>
<dbReference type="CDD" id="cd19368">
    <property type="entry name" value="TenA_C_AtTH2-like"/>
    <property type="match status" value="1"/>
</dbReference>
<dbReference type="OMA" id="HPYKKWF"/>
<dbReference type="GO" id="GO:0006772">
    <property type="term" value="P:thiamine metabolic process"/>
    <property type="evidence" value="ECO:0007669"/>
    <property type="project" value="UniProtKB-ARBA"/>
</dbReference>
<dbReference type="Proteomes" id="UP000012960">
    <property type="component" value="Unplaced"/>
</dbReference>
<dbReference type="EnsemblPlants" id="Ma06_t38720.2">
    <property type="protein sequence ID" value="Ma06_p38720.2"/>
    <property type="gene ID" value="Ma06_g38720"/>
</dbReference>
<feature type="domain" description="Thiaminase-2/PQQC" evidence="1">
    <location>
        <begin position="50"/>
        <end position="147"/>
    </location>
</feature>
<dbReference type="FunFam" id="1.20.910.10:FF:000006">
    <property type="entry name" value="Bifunctional TH2 protein, mitochondrial"/>
    <property type="match status" value="1"/>
</dbReference>
<dbReference type="Gene3D" id="1.20.910.10">
    <property type="entry name" value="Heme oxygenase-like"/>
    <property type="match status" value="1"/>
</dbReference>
<dbReference type="InterPro" id="IPR023214">
    <property type="entry name" value="HAD_sf"/>
</dbReference>
<feature type="domain" description="Thiaminase-2/PQQC" evidence="1">
    <location>
        <begin position="170"/>
        <end position="257"/>
    </location>
</feature>
<dbReference type="Gene3D" id="3.40.50.1000">
    <property type="entry name" value="HAD superfamily/HAD-like"/>
    <property type="match status" value="1"/>
</dbReference>